<evidence type="ECO:0000313" key="1">
    <source>
        <dbReference type="EMBL" id="EYC39194.1"/>
    </source>
</evidence>
<comment type="caution">
    <text evidence="1">The sequence shown here is derived from an EMBL/GenBank/DDBJ whole genome shotgun (WGS) entry which is preliminary data.</text>
</comment>
<organism evidence="1 2">
    <name type="scientific">Ancylostoma ceylanicum</name>
    <dbReference type="NCBI Taxonomy" id="53326"/>
    <lineage>
        <taxon>Eukaryota</taxon>
        <taxon>Metazoa</taxon>
        <taxon>Ecdysozoa</taxon>
        <taxon>Nematoda</taxon>
        <taxon>Chromadorea</taxon>
        <taxon>Rhabditida</taxon>
        <taxon>Rhabditina</taxon>
        <taxon>Rhabditomorpha</taxon>
        <taxon>Strongyloidea</taxon>
        <taxon>Ancylostomatidae</taxon>
        <taxon>Ancylostomatinae</taxon>
        <taxon>Ancylostoma</taxon>
    </lineage>
</organism>
<keyword evidence="2" id="KW-1185">Reference proteome</keyword>
<dbReference type="Proteomes" id="UP000024635">
    <property type="component" value="Unassembled WGS sequence"/>
</dbReference>
<gene>
    <name evidence="1" type="primary">Acey_s0669.g1359</name>
    <name evidence="1" type="ORF">Y032_0669g1359</name>
</gene>
<name>A0A016WHA3_9BILA</name>
<proteinExistence type="predicted"/>
<protein>
    <submittedName>
        <fullName evidence="1">Uncharacterized protein</fullName>
    </submittedName>
</protein>
<accession>A0A016WHA3</accession>
<evidence type="ECO:0000313" key="2">
    <source>
        <dbReference type="Proteomes" id="UP000024635"/>
    </source>
</evidence>
<reference evidence="2" key="1">
    <citation type="journal article" date="2015" name="Nat. Genet.">
        <title>The genome and transcriptome of the zoonotic hookworm Ancylostoma ceylanicum identify infection-specific gene families.</title>
        <authorList>
            <person name="Schwarz E.M."/>
            <person name="Hu Y."/>
            <person name="Antoshechkin I."/>
            <person name="Miller M.M."/>
            <person name="Sternberg P.W."/>
            <person name="Aroian R.V."/>
        </authorList>
    </citation>
    <scope>NUCLEOTIDE SEQUENCE</scope>
    <source>
        <strain evidence="2">HY135</strain>
    </source>
</reference>
<sequence length="71" mass="8057">MAPILRGRRSWRSPLQPAVVAIATTAGEVWGYSKLFMVNDRRDSVTVNYAMALKNTLKLRQFKMNQNESAT</sequence>
<dbReference type="AlphaFoldDB" id="A0A016WHA3"/>
<dbReference type="EMBL" id="JARK01000269">
    <property type="protein sequence ID" value="EYC39194.1"/>
    <property type="molecule type" value="Genomic_DNA"/>
</dbReference>